<evidence type="ECO:0000313" key="1">
    <source>
        <dbReference type="EMBL" id="PWZ16242.1"/>
    </source>
</evidence>
<protein>
    <submittedName>
        <fullName evidence="1">Uncharacterized protein</fullName>
    </submittedName>
</protein>
<dbReference type="Proteomes" id="UP000251960">
    <property type="component" value="Chromosome 6"/>
</dbReference>
<dbReference type="AlphaFoldDB" id="A0A3L6E5N2"/>
<name>A0A3L6E5N2_MAIZE</name>
<evidence type="ECO:0000313" key="2">
    <source>
        <dbReference type="Proteomes" id="UP000251960"/>
    </source>
</evidence>
<sequence length="34" mass="3934">MRLVLLVIWCHTLAKKNIKLICCLLFFGVLIKSC</sequence>
<organism evidence="1 2">
    <name type="scientific">Zea mays</name>
    <name type="common">Maize</name>
    <dbReference type="NCBI Taxonomy" id="4577"/>
    <lineage>
        <taxon>Eukaryota</taxon>
        <taxon>Viridiplantae</taxon>
        <taxon>Streptophyta</taxon>
        <taxon>Embryophyta</taxon>
        <taxon>Tracheophyta</taxon>
        <taxon>Spermatophyta</taxon>
        <taxon>Magnoliopsida</taxon>
        <taxon>Liliopsida</taxon>
        <taxon>Poales</taxon>
        <taxon>Poaceae</taxon>
        <taxon>PACMAD clade</taxon>
        <taxon>Panicoideae</taxon>
        <taxon>Andropogonodae</taxon>
        <taxon>Andropogoneae</taxon>
        <taxon>Tripsacinae</taxon>
        <taxon>Zea</taxon>
    </lineage>
</organism>
<comment type="caution">
    <text evidence="1">The sequence shown here is derived from an EMBL/GenBank/DDBJ whole genome shotgun (WGS) entry which is preliminary data.</text>
</comment>
<dbReference type="EMBL" id="NCVQ01000007">
    <property type="protein sequence ID" value="PWZ16242.1"/>
    <property type="molecule type" value="Genomic_DNA"/>
</dbReference>
<proteinExistence type="predicted"/>
<reference evidence="1 2" key="1">
    <citation type="journal article" date="2018" name="Nat. Genet.">
        <title>Extensive intraspecific gene order and gene structural variations between Mo17 and other maize genomes.</title>
        <authorList>
            <person name="Sun S."/>
            <person name="Zhou Y."/>
            <person name="Chen J."/>
            <person name="Shi J."/>
            <person name="Zhao H."/>
            <person name="Zhao H."/>
            <person name="Song W."/>
            <person name="Zhang M."/>
            <person name="Cui Y."/>
            <person name="Dong X."/>
            <person name="Liu H."/>
            <person name="Ma X."/>
            <person name="Jiao Y."/>
            <person name="Wang B."/>
            <person name="Wei X."/>
            <person name="Stein J.C."/>
            <person name="Glaubitz J.C."/>
            <person name="Lu F."/>
            <person name="Yu G."/>
            <person name="Liang C."/>
            <person name="Fengler K."/>
            <person name="Li B."/>
            <person name="Rafalski A."/>
            <person name="Schnable P.S."/>
            <person name="Ware D.H."/>
            <person name="Buckler E.S."/>
            <person name="Lai J."/>
        </authorList>
    </citation>
    <scope>NUCLEOTIDE SEQUENCE [LARGE SCALE GENOMIC DNA]</scope>
    <source>
        <strain evidence="2">cv. Missouri 17</strain>
        <tissue evidence="1">Seedling</tissue>
    </source>
</reference>
<gene>
    <name evidence="1" type="ORF">Zm00014a_008751</name>
</gene>
<accession>A0A3L6E5N2</accession>